<evidence type="ECO:0000313" key="2">
    <source>
        <dbReference type="EMBL" id="MDN5213145.1"/>
    </source>
</evidence>
<proteinExistence type="predicted"/>
<keyword evidence="1" id="KW-0812">Transmembrane</keyword>
<evidence type="ECO:0000256" key="1">
    <source>
        <dbReference type="SAM" id="Phobius"/>
    </source>
</evidence>
<gene>
    <name evidence="2" type="ORF">QQ020_13845</name>
</gene>
<keyword evidence="1" id="KW-0472">Membrane</keyword>
<keyword evidence="3" id="KW-1185">Reference proteome</keyword>
<organism evidence="2 3">
    <name type="scientific">Agaribacillus aureus</name>
    <dbReference type="NCBI Taxonomy" id="3051825"/>
    <lineage>
        <taxon>Bacteria</taxon>
        <taxon>Pseudomonadati</taxon>
        <taxon>Bacteroidota</taxon>
        <taxon>Cytophagia</taxon>
        <taxon>Cytophagales</taxon>
        <taxon>Splendidivirgaceae</taxon>
        <taxon>Agaribacillus</taxon>
    </lineage>
</organism>
<name>A0ABT8L5X2_9BACT</name>
<accession>A0ABT8L5X2</accession>
<feature type="transmembrane region" description="Helical" evidence="1">
    <location>
        <begin position="6"/>
        <end position="28"/>
    </location>
</feature>
<dbReference type="Proteomes" id="UP001172083">
    <property type="component" value="Unassembled WGS sequence"/>
</dbReference>
<comment type="caution">
    <text evidence="2">The sequence shown here is derived from an EMBL/GenBank/DDBJ whole genome shotgun (WGS) entry which is preliminary data.</text>
</comment>
<dbReference type="EMBL" id="JAUJEB010000002">
    <property type="protein sequence ID" value="MDN5213145.1"/>
    <property type="molecule type" value="Genomic_DNA"/>
</dbReference>
<reference evidence="2" key="1">
    <citation type="submission" date="2023-06" db="EMBL/GenBank/DDBJ databases">
        <title>Genomic of Agaribacillus aureum.</title>
        <authorList>
            <person name="Wang G."/>
        </authorList>
    </citation>
    <scope>NUCLEOTIDE SEQUENCE</scope>
    <source>
        <strain evidence="2">BMA12</strain>
    </source>
</reference>
<keyword evidence="1" id="KW-1133">Transmembrane helix</keyword>
<sequence>MSVLKPFLIFIIILSNLGSTLMVPLIYLDFEVRKGYISKVLCIKKDDPITVCGGSCYLAKQLNKAQDHQQEAEKTSPREFAFFLNVLKYSGLASKQWMLRQNLNFISYSDQLPKSLFCFDIFHPPRLG</sequence>
<dbReference type="RefSeq" id="WP_346758485.1">
    <property type="nucleotide sequence ID" value="NZ_JAUJEB010000002.1"/>
</dbReference>
<protein>
    <submittedName>
        <fullName evidence="2">Uncharacterized protein</fullName>
    </submittedName>
</protein>
<evidence type="ECO:0000313" key="3">
    <source>
        <dbReference type="Proteomes" id="UP001172083"/>
    </source>
</evidence>